<reference evidence="1" key="1">
    <citation type="journal article" date="2023" name="Nat. Commun.">
        <title>Diploid and tetraploid genomes of Acorus and the evolution of monocots.</title>
        <authorList>
            <person name="Ma L."/>
            <person name="Liu K.W."/>
            <person name="Li Z."/>
            <person name="Hsiao Y.Y."/>
            <person name="Qi Y."/>
            <person name="Fu T."/>
            <person name="Tang G.D."/>
            <person name="Zhang D."/>
            <person name="Sun W.H."/>
            <person name="Liu D.K."/>
            <person name="Li Y."/>
            <person name="Chen G.Z."/>
            <person name="Liu X.D."/>
            <person name="Liao X.Y."/>
            <person name="Jiang Y.T."/>
            <person name="Yu X."/>
            <person name="Hao Y."/>
            <person name="Huang J."/>
            <person name="Zhao X.W."/>
            <person name="Ke S."/>
            <person name="Chen Y.Y."/>
            <person name="Wu W.L."/>
            <person name="Hsu J.L."/>
            <person name="Lin Y.F."/>
            <person name="Huang M.D."/>
            <person name="Li C.Y."/>
            <person name="Huang L."/>
            <person name="Wang Z.W."/>
            <person name="Zhao X."/>
            <person name="Zhong W.Y."/>
            <person name="Peng D.H."/>
            <person name="Ahmad S."/>
            <person name="Lan S."/>
            <person name="Zhang J.S."/>
            <person name="Tsai W.C."/>
            <person name="Van de Peer Y."/>
            <person name="Liu Z.J."/>
        </authorList>
    </citation>
    <scope>NUCLEOTIDE SEQUENCE</scope>
    <source>
        <strain evidence="1">CP</strain>
    </source>
</reference>
<keyword evidence="2" id="KW-1185">Reference proteome</keyword>
<accession>A0AAV9E8Q1</accession>
<dbReference type="Proteomes" id="UP001180020">
    <property type="component" value="Unassembled WGS sequence"/>
</dbReference>
<proteinExistence type="predicted"/>
<evidence type="ECO:0000313" key="1">
    <source>
        <dbReference type="EMBL" id="KAK1308663.1"/>
    </source>
</evidence>
<sequence length="103" mass="11462">MRGYKGIRNSNSKHQVQQPVLTYPGTYRRVTVELKVSLFFLQILHITEIDKVHLLSIHDASYSCFPGQSPCCKCSSESNLVDEMDGGALLGLDHDMYTGSAVN</sequence>
<gene>
    <name evidence="1" type="ORF">QJS10_CPA09g01517</name>
</gene>
<organism evidence="1 2">
    <name type="scientific">Acorus calamus</name>
    <name type="common">Sweet flag</name>
    <dbReference type="NCBI Taxonomy" id="4465"/>
    <lineage>
        <taxon>Eukaryota</taxon>
        <taxon>Viridiplantae</taxon>
        <taxon>Streptophyta</taxon>
        <taxon>Embryophyta</taxon>
        <taxon>Tracheophyta</taxon>
        <taxon>Spermatophyta</taxon>
        <taxon>Magnoliopsida</taxon>
        <taxon>Liliopsida</taxon>
        <taxon>Acoraceae</taxon>
        <taxon>Acorus</taxon>
    </lineage>
</organism>
<comment type="caution">
    <text evidence="1">The sequence shown here is derived from an EMBL/GenBank/DDBJ whole genome shotgun (WGS) entry which is preliminary data.</text>
</comment>
<name>A0AAV9E8Q1_ACOCL</name>
<reference evidence="1" key="2">
    <citation type="submission" date="2023-06" db="EMBL/GenBank/DDBJ databases">
        <authorList>
            <person name="Ma L."/>
            <person name="Liu K.-W."/>
            <person name="Li Z."/>
            <person name="Hsiao Y.-Y."/>
            <person name="Qi Y."/>
            <person name="Fu T."/>
            <person name="Tang G."/>
            <person name="Zhang D."/>
            <person name="Sun W.-H."/>
            <person name="Liu D.-K."/>
            <person name="Li Y."/>
            <person name="Chen G.-Z."/>
            <person name="Liu X.-D."/>
            <person name="Liao X.-Y."/>
            <person name="Jiang Y.-T."/>
            <person name="Yu X."/>
            <person name="Hao Y."/>
            <person name="Huang J."/>
            <person name="Zhao X.-W."/>
            <person name="Ke S."/>
            <person name="Chen Y.-Y."/>
            <person name="Wu W.-L."/>
            <person name="Hsu J.-L."/>
            <person name="Lin Y.-F."/>
            <person name="Huang M.-D."/>
            <person name="Li C.-Y."/>
            <person name="Huang L."/>
            <person name="Wang Z.-W."/>
            <person name="Zhao X."/>
            <person name="Zhong W.-Y."/>
            <person name="Peng D.-H."/>
            <person name="Ahmad S."/>
            <person name="Lan S."/>
            <person name="Zhang J.-S."/>
            <person name="Tsai W.-C."/>
            <person name="Van De Peer Y."/>
            <person name="Liu Z.-J."/>
        </authorList>
    </citation>
    <scope>NUCLEOTIDE SEQUENCE</scope>
    <source>
        <strain evidence="1">CP</strain>
        <tissue evidence="1">Leaves</tissue>
    </source>
</reference>
<dbReference type="EMBL" id="JAUJYO010000009">
    <property type="protein sequence ID" value="KAK1308663.1"/>
    <property type="molecule type" value="Genomic_DNA"/>
</dbReference>
<dbReference type="AlphaFoldDB" id="A0AAV9E8Q1"/>
<protein>
    <submittedName>
        <fullName evidence="1">Uncharacterized protein</fullName>
    </submittedName>
</protein>
<evidence type="ECO:0000313" key="2">
    <source>
        <dbReference type="Proteomes" id="UP001180020"/>
    </source>
</evidence>